<reference evidence="1" key="1">
    <citation type="submission" date="2019-08" db="EMBL/GenBank/DDBJ databases">
        <authorList>
            <person name="Kucharzyk K."/>
            <person name="Murdoch R.W."/>
            <person name="Higgins S."/>
            <person name="Loffler F."/>
        </authorList>
    </citation>
    <scope>NUCLEOTIDE SEQUENCE</scope>
</reference>
<accession>A0A645H872</accession>
<organism evidence="1">
    <name type="scientific">bioreactor metagenome</name>
    <dbReference type="NCBI Taxonomy" id="1076179"/>
    <lineage>
        <taxon>unclassified sequences</taxon>
        <taxon>metagenomes</taxon>
        <taxon>ecological metagenomes</taxon>
    </lineage>
</organism>
<dbReference type="AlphaFoldDB" id="A0A645H872"/>
<protein>
    <submittedName>
        <fullName evidence="1">Uncharacterized protein</fullName>
    </submittedName>
</protein>
<name>A0A645H872_9ZZZZ</name>
<sequence>MPYFDPLNILFVGENIQHPLLQRGGDHHHHRQECQHQNILGIILPDDIDQHHADHHNA</sequence>
<comment type="caution">
    <text evidence="1">The sequence shown here is derived from an EMBL/GenBank/DDBJ whole genome shotgun (WGS) entry which is preliminary data.</text>
</comment>
<gene>
    <name evidence="1" type="ORF">SDC9_182728</name>
</gene>
<evidence type="ECO:0000313" key="1">
    <source>
        <dbReference type="EMBL" id="MPN35231.1"/>
    </source>
</evidence>
<dbReference type="EMBL" id="VSSQ01088678">
    <property type="protein sequence ID" value="MPN35231.1"/>
    <property type="molecule type" value="Genomic_DNA"/>
</dbReference>
<proteinExistence type="predicted"/>